<sequence>SKELENAQELIMVIAGLSECYNRLNIVLSLNLICLCPVASVRKLYSVT</sequence>
<reference evidence="1 2" key="1">
    <citation type="journal article" date="2018" name="Front. Plant Sci.">
        <title>Red Clover (Trifolium pratense) and Zigzag Clover (T. medium) - A Picture of Genomic Similarities and Differences.</title>
        <authorList>
            <person name="Dluhosova J."/>
            <person name="Istvanek J."/>
            <person name="Nedelnik J."/>
            <person name="Repkova J."/>
        </authorList>
    </citation>
    <scope>NUCLEOTIDE SEQUENCE [LARGE SCALE GENOMIC DNA]</scope>
    <source>
        <strain evidence="2">cv. 10/8</strain>
        <tissue evidence="1">Leaf</tissue>
    </source>
</reference>
<protein>
    <submittedName>
        <fullName evidence="1">Uncharacterized protein</fullName>
    </submittedName>
</protein>
<comment type="caution">
    <text evidence="1">The sequence shown here is derived from an EMBL/GenBank/DDBJ whole genome shotgun (WGS) entry which is preliminary data.</text>
</comment>
<dbReference type="EMBL" id="LXQA010131780">
    <property type="protein sequence ID" value="MCI22686.1"/>
    <property type="molecule type" value="Genomic_DNA"/>
</dbReference>
<dbReference type="AlphaFoldDB" id="A0A392QGM2"/>
<evidence type="ECO:0000313" key="2">
    <source>
        <dbReference type="Proteomes" id="UP000265520"/>
    </source>
</evidence>
<evidence type="ECO:0000313" key="1">
    <source>
        <dbReference type="EMBL" id="MCI22686.1"/>
    </source>
</evidence>
<keyword evidence="2" id="KW-1185">Reference proteome</keyword>
<organism evidence="1 2">
    <name type="scientific">Trifolium medium</name>
    <dbReference type="NCBI Taxonomy" id="97028"/>
    <lineage>
        <taxon>Eukaryota</taxon>
        <taxon>Viridiplantae</taxon>
        <taxon>Streptophyta</taxon>
        <taxon>Embryophyta</taxon>
        <taxon>Tracheophyta</taxon>
        <taxon>Spermatophyta</taxon>
        <taxon>Magnoliopsida</taxon>
        <taxon>eudicotyledons</taxon>
        <taxon>Gunneridae</taxon>
        <taxon>Pentapetalae</taxon>
        <taxon>rosids</taxon>
        <taxon>fabids</taxon>
        <taxon>Fabales</taxon>
        <taxon>Fabaceae</taxon>
        <taxon>Papilionoideae</taxon>
        <taxon>50 kb inversion clade</taxon>
        <taxon>NPAAA clade</taxon>
        <taxon>Hologalegina</taxon>
        <taxon>IRL clade</taxon>
        <taxon>Trifolieae</taxon>
        <taxon>Trifolium</taxon>
    </lineage>
</organism>
<feature type="non-terminal residue" evidence="1">
    <location>
        <position position="1"/>
    </location>
</feature>
<accession>A0A392QGM2</accession>
<proteinExistence type="predicted"/>
<name>A0A392QGM2_9FABA</name>
<dbReference type="Proteomes" id="UP000265520">
    <property type="component" value="Unassembled WGS sequence"/>
</dbReference>